<dbReference type="CDD" id="cd11065">
    <property type="entry name" value="CYP64-like"/>
    <property type="match status" value="1"/>
</dbReference>
<feature type="chain" id="PRO_5001645933" description="Cytochrome P450" evidence="11">
    <location>
        <begin position="18"/>
        <end position="500"/>
    </location>
</feature>
<dbReference type="PROSITE" id="PS00086">
    <property type="entry name" value="CYTOCHROME_P450"/>
    <property type="match status" value="1"/>
</dbReference>
<dbReference type="InterPro" id="IPR050364">
    <property type="entry name" value="Cytochrome_P450_fung"/>
</dbReference>
<dbReference type="SUPFAM" id="SSF48264">
    <property type="entry name" value="Cytochrome P450"/>
    <property type="match status" value="1"/>
</dbReference>
<keyword evidence="4 9" id="KW-0349">Heme</keyword>
<proteinExistence type="inferred from homology"/>
<keyword evidence="8 10" id="KW-0503">Monooxygenase</keyword>
<evidence type="ECO:0000256" key="11">
    <source>
        <dbReference type="SAM" id="SignalP"/>
    </source>
</evidence>
<dbReference type="HOGENOM" id="CLU_001570_2_3_1"/>
<protein>
    <recommendedName>
        <fullName evidence="14">Cytochrome P450</fullName>
    </recommendedName>
</protein>
<keyword evidence="6 10" id="KW-0560">Oxidoreductase</keyword>
<evidence type="ECO:0000256" key="7">
    <source>
        <dbReference type="ARBA" id="ARBA00023004"/>
    </source>
</evidence>
<dbReference type="InterPro" id="IPR002401">
    <property type="entry name" value="Cyt_P450_E_grp-I"/>
</dbReference>
<evidence type="ECO:0000256" key="6">
    <source>
        <dbReference type="ARBA" id="ARBA00023002"/>
    </source>
</evidence>
<dbReference type="PRINTS" id="PR00463">
    <property type="entry name" value="EP450I"/>
</dbReference>
<dbReference type="GO" id="GO:0016705">
    <property type="term" value="F:oxidoreductase activity, acting on paired donors, with incorporation or reduction of molecular oxygen"/>
    <property type="evidence" value="ECO:0007669"/>
    <property type="project" value="InterPro"/>
</dbReference>
<dbReference type="EMBL" id="KL142397">
    <property type="protein sequence ID" value="KDR70332.1"/>
    <property type="molecule type" value="Genomic_DNA"/>
</dbReference>
<name>A0A067SJZ1_GALM3</name>
<keyword evidence="7 9" id="KW-0408">Iron</keyword>
<evidence type="ECO:0000313" key="13">
    <source>
        <dbReference type="Proteomes" id="UP000027222"/>
    </source>
</evidence>
<evidence type="ECO:0000256" key="10">
    <source>
        <dbReference type="RuleBase" id="RU000461"/>
    </source>
</evidence>
<keyword evidence="5 9" id="KW-0479">Metal-binding</keyword>
<evidence type="ECO:0008006" key="14">
    <source>
        <dbReference type="Google" id="ProtNLM"/>
    </source>
</evidence>
<evidence type="ECO:0000256" key="5">
    <source>
        <dbReference type="ARBA" id="ARBA00022723"/>
    </source>
</evidence>
<dbReference type="OrthoDB" id="2789670at2759"/>
<dbReference type="GO" id="GO:0020037">
    <property type="term" value="F:heme binding"/>
    <property type="evidence" value="ECO:0007669"/>
    <property type="project" value="InterPro"/>
</dbReference>
<comment type="cofactor">
    <cofactor evidence="1 9">
        <name>heme</name>
        <dbReference type="ChEBI" id="CHEBI:30413"/>
    </cofactor>
</comment>
<dbReference type="Proteomes" id="UP000027222">
    <property type="component" value="Unassembled WGS sequence"/>
</dbReference>
<evidence type="ECO:0000256" key="8">
    <source>
        <dbReference type="ARBA" id="ARBA00023033"/>
    </source>
</evidence>
<dbReference type="Gene3D" id="1.10.630.10">
    <property type="entry name" value="Cytochrome P450"/>
    <property type="match status" value="1"/>
</dbReference>
<organism evidence="12 13">
    <name type="scientific">Galerina marginata (strain CBS 339.88)</name>
    <dbReference type="NCBI Taxonomy" id="685588"/>
    <lineage>
        <taxon>Eukaryota</taxon>
        <taxon>Fungi</taxon>
        <taxon>Dikarya</taxon>
        <taxon>Basidiomycota</taxon>
        <taxon>Agaricomycotina</taxon>
        <taxon>Agaricomycetes</taxon>
        <taxon>Agaricomycetidae</taxon>
        <taxon>Agaricales</taxon>
        <taxon>Agaricineae</taxon>
        <taxon>Strophariaceae</taxon>
        <taxon>Galerina</taxon>
    </lineage>
</organism>
<dbReference type="PANTHER" id="PTHR46300">
    <property type="entry name" value="P450, PUTATIVE (EUROFUNG)-RELATED-RELATED"/>
    <property type="match status" value="1"/>
</dbReference>
<comment type="pathway">
    <text evidence="2">Secondary metabolite biosynthesis.</text>
</comment>
<dbReference type="PRINTS" id="PR00385">
    <property type="entry name" value="P450"/>
</dbReference>
<dbReference type="InterPro" id="IPR017972">
    <property type="entry name" value="Cyt_P450_CS"/>
</dbReference>
<keyword evidence="13" id="KW-1185">Reference proteome</keyword>
<evidence type="ECO:0000256" key="3">
    <source>
        <dbReference type="ARBA" id="ARBA00010617"/>
    </source>
</evidence>
<evidence type="ECO:0000256" key="1">
    <source>
        <dbReference type="ARBA" id="ARBA00001971"/>
    </source>
</evidence>
<keyword evidence="11" id="KW-0732">Signal</keyword>
<reference evidence="13" key="1">
    <citation type="journal article" date="2014" name="Proc. Natl. Acad. Sci. U.S.A.">
        <title>Extensive sampling of basidiomycete genomes demonstrates inadequacy of the white-rot/brown-rot paradigm for wood decay fungi.</title>
        <authorList>
            <person name="Riley R."/>
            <person name="Salamov A.A."/>
            <person name="Brown D.W."/>
            <person name="Nagy L.G."/>
            <person name="Floudas D."/>
            <person name="Held B.W."/>
            <person name="Levasseur A."/>
            <person name="Lombard V."/>
            <person name="Morin E."/>
            <person name="Otillar R."/>
            <person name="Lindquist E.A."/>
            <person name="Sun H."/>
            <person name="LaButti K.M."/>
            <person name="Schmutz J."/>
            <person name="Jabbour D."/>
            <person name="Luo H."/>
            <person name="Baker S.E."/>
            <person name="Pisabarro A.G."/>
            <person name="Walton J.D."/>
            <person name="Blanchette R.A."/>
            <person name="Henrissat B."/>
            <person name="Martin F."/>
            <person name="Cullen D."/>
            <person name="Hibbett D.S."/>
            <person name="Grigoriev I.V."/>
        </authorList>
    </citation>
    <scope>NUCLEOTIDE SEQUENCE [LARGE SCALE GENOMIC DNA]</scope>
    <source>
        <strain evidence="13">CBS 339.88</strain>
    </source>
</reference>
<dbReference type="InterPro" id="IPR001128">
    <property type="entry name" value="Cyt_P450"/>
</dbReference>
<dbReference type="AlphaFoldDB" id="A0A067SJZ1"/>
<evidence type="ECO:0000256" key="4">
    <source>
        <dbReference type="ARBA" id="ARBA00022617"/>
    </source>
</evidence>
<evidence type="ECO:0000256" key="2">
    <source>
        <dbReference type="ARBA" id="ARBA00005179"/>
    </source>
</evidence>
<sequence length="500" mass="56312">MLLSILLLGLLVWISWRWLFTSHISPPGPKRLPILGNYLQVPIKHPFVQFFKWKKIYGDIIFLQIFGRNLVVLNSKEAAIDLFEKRSAIYSDRPYRAMANLCGFGSGLLFRNYGYVTRNARKLIQGEMGQHTISKHQRLQEQEVQLFVQHISTDSSNITAATQRLAASIILRISYGHVARTGDPLIDLSAQVQSYMEKVVTPNRYLVDALPILRHTPEWFPGAQFQREARDCRNLFMKLNTVPFQEALLRVKLGTALPSLVTTNVDESPENLTEDDLNSLMVAANGLFSGGSLTTVAGIMTFFLTMVLHPRVQRKAQEELDSVLGGVRLPNFSDRASLPYLECIIKELLRWRPGAPLAAHTSLVYDVYRGWIIPAGTVIMANSWIHTDYKADMYPDADKFIPERFISGEAEDPRNLVFGFGRRRCPGMYFMDNLLWILAATTLCTLDILPALNDQGQLSLPTAEFTSDLVPMPLPFDCHLVPRSAQATELVSDAIASESL</sequence>
<comment type="similarity">
    <text evidence="3 10">Belongs to the cytochrome P450 family.</text>
</comment>
<gene>
    <name evidence="12" type="ORF">GALMADRAFT_76115</name>
</gene>
<dbReference type="InterPro" id="IPR036396">
    <property type="entry name" value="Cyt_P450_sf"/>
</dbReference>
<dbReference type="GO" id="GO:0004497">
    <property type="term" value="F:monooxygenase activity"/>
    <property type="evidence" value="ECO:0007669"/>
    <property type="project" value="UniProtKB-KW"/>
</dbReference>
<accession>A0A067SJZ1</accession>
<feature type="signal peptide" evidence="11">
    <location>
        <begin position="1"/>
        <end position="17"/>
    </location>
</feature>
<dbReference type="GO" id="GO:0005506">
    <property type="term" value="F:iron ion binding"/>
    <property type="evidence" value="ECO:0007669"/>
    <property type="project" value="InterPro"/>
</dbReference>
<dbReference type="PANTHER" id="PTHR46300:SF7">
    <property type="entry name" value="P450, PUTATIVE (EUROFUNG)-RELATED"/>
    <property type="match status" value="1"/>
</dbReference>
<evidence type="ECO:0000313" key="12">
    <source>
        <dbReference type="EMBL" id="KDR70332.1"/>
    </source>
</evidence>
<dbReference type="STRING" id="685588.A0A067SJZ1"/>
<feature type="binding site" description="axial binding residue" evidence="9">
    <location>
        <position position="425"/>
    </location>
    <ligand>
        <name>heme</name>
        <dbReference type="ChEBI" id="CHEBI:30413"/>
    </ligand>
    <ligandPart>
        <name>Fe</name>
        <dbReference type="ChEBI" id="CHEBI:18248"/>
    </ligandPart>
</feature>
<evidence type="ECO:0000256" key="9">
    <source>
        <dbReference type="PIRSR" id="PIRSR602401-1"/>
    </source>
</evidence>
<dbReference type="Pfam" id="PF00067">
    <property type="entry name" value="p450"/>
    <property type="match status" value="1"/>
</dbReference>